<keyword evidence="1" id="KW-0560">Oxidoreductase</keyword>
<dbReference type="SUPFAM" id="SSF51679">
    <property type="entry name" value="Bacterial luciferase-like"/>
    <property type="match status" value="1"/>
</dbReference>
<dbReference type="PANTHER" id="PTHR30137:SF8">
    <property type="entry name" value="BLR5498 PROTEIN"/>
    <property type="match status" value="1"/>
</dbReference>
<evidence type="ECO:0000259" key="3">
    <source>
        <dbReference type="Pfam" id="PF00296"/>
    </source>
</evidence>
<accession>A0A1A3L2T4</accession>
<evidence type="ECO:0000256" key="2">
    <source>
        <dbReference type="ARBA" id="ARBA00023033"/>
    </source>
</evidence>
<evidence type="ECO:0000313" key="5">
    <source>
        <dbReference type="Proteomes" id="UP000093925"/>
    </source>
</evidence>
<dbReference type="InterPro" id="IPR036661">
    <property type="entry name" value="Luciferase-like_sf"/>
</dbReference>
<dbReference type="InterPro" id="IPR050766">
    <property type="entry name" value="Bact_Lucif_Oxidored"/>
</dbReference>
<dbReference type="RefSeq" id="WP_065137774.1">
    <property type="nucleotide sequence ID" value="NZ_LZLM01000002.1"/>
</dbReference>
<dbReference type="Proteomes" id="UP000093925">
    <property type="component" value="Unassembled WGS sequence"/>
</dbReference>
<dbReference type="Pfam" id="PF00296">
    <property type="entry name" value="Bac_luciferase"/>
    <property type="match status" value="1"/>
</dbReference>
<dbReference type="InterPro" id="IPR011251">
    <property type="entry name" value="Luciferase-like_dom"/>
</dbReference>
<dbReference type="GO" id="GO:0004497">
    <property type="term" value="F:monooxygenase activity"/>
    <property type="evidence" value="ECO:0007669"/>
    <property type="project" value="UniProtKB-KW"/>
</dbReference>
<organism evidence="4 5">
    <name type="scientific">Mycobacterium asiaticum</name>
    <dbReference type="NCBI Taxonomy" id="1790"/>
    <lineage>
        <taxon>Bacteria</taxon>
        <taxon>Bacillati</taxon>
        <taxon>Actinomycetota</taxon>
        <taxon>Actinomycetes</taxon>
        <taxon>Mycobacteriales</taxon>
        <taxon>Mycobacteriaceae</taxon>
        <taxon>Mycobacterium</taxon>
    </lineage>
</organism>
<proteinExistence type="predicted"/>
<dbReference type="PANTHER" id="PTHR30137">
    <property type="entry name" value="LUCIFERASE-LIKE MONOOXYGENASE"/>
    <property type="match status" value="1"/>
</dbReference>
<sequence length="347" mass="37501">MAIDVWAFNIFTSGAAPAPEDLTVDACRETYSWYVELATKLEQWGLDGVFYAEHHFNPIFIAPSPQLVVASVAARTSKLRLGIMGSVLPLHDGRRFLEECAMLDMLSGGRFEIGIGPGAGDDEAVQAGLPAEHIRPRYYSAADLLEKGLAGPYVTHRDEFHDLVDVPIVPRLQGSPARPVWTTIMSASSAQWAARRGWRICTGWLPRPFAAQISEAYRVAACEAGTPSGPEMLALRRRVFVAPSDAEARELAEAAADLTQLGVLRQGEAADPNVAAMLSHPDDYLIGAPATVAEQIIEQCREGGFGTFAAWCDYAAFTRDAVARSYELLGTQVAPVVRSAALEQASV</sequence>
<dbReference type="EMBL" id="LZLM01000002">
    <property type="protein sequence ID" value="OBJ90918.1"/>
    <property type="molecule type" value="Genomic_DNA"/>
</dbReference>
<evidence type="ECO:0000313" key="4">
    <source>
        <dbReference type="EMBL" id="OBJ90918.1"/>
    </source>
</evidence>
<gene>
    <name evidence="4" type="ORF">A5640_02175</name>
</gene>
<reference evidence="4 5" key="1">
    <citation type="submission" date="2016-06" db="EMBL/GenBank/DDBJ databases">
        <authorList>
            <person name="Kjaerup R.B."/>
            <person name="Dalgaard T.S."/>
            <person name="Juul-Madsen H.R."/>
        </authorList>
    </citation>
    <scope>NUCLEOTIDE SEQUENCE [LARGE SCALE GENOMIC DNA]</scope>
    <source>
        <strain evidence="4 5">1276495.2</strain>
    </source>
</reference>
<dbReference type="GO" id="GO:0005829">
    <property type="term" value="C:cytosol"/>
    <property type="evidence" value="ECO:0007669"/>
    <property type="project" value="TreeGrafter"/>
</dbReference>
<evidence type="ECO:0000256" key="1">
    <source>
        <dbReference type="ARBA" id="ARBA00023002"/>
    </source>
</evidence>
<keyword evidence="2" id="KW-0503">Monooxygenase</keyword>
<dbReference type="GO" id="GO:0016705">
    <property type="term" value="F:oxidoreductase activity, acting on paired donors, with incorporation or reduction of molecular oxygen"/>
    <property type="evidence" value="ECO:0007669"/>
    <property type="project" value="InterPro"/>
</dbReference>
<comment type="caution">
    <text evidence="4">The sequence shown here is derived from an EMBL/GenBank/DDBJ whole genome shotgun (WGS) entry which is preliminary data.</text>
</comment>
<dbReference type="Gene3D" id="3.20.20.30">
    <property type="entry name" value="Luciferase-like domain"/>
    <property type="match status" value="1"/>
</dbReference>
<protein>
    <recommendedName>
        <fullName evidence="3">Luciferase-like domain-containing protein</fullName>
    </recommendedName>
</protein>
<dbReference type="AlphaFoldDB" id="A0A1A3L2T4"/>
<name>A0A1A3L2T4_MYCAS</name>
<feature type="domain" description="Luciferase-like" evidence="3">
    <location>
        <begin position="24"/>
        <end position="304"/>
    </location>
</feature>